<name>A0A1M7URM8_9FIRM</name>
<evidence type="ECO:0000313" key="3">
    <source>
        <dbReference type="EMBL" id="SHN85628.1"/>
    </source>
</evidence>
<dbReference type="Pfam" id="PF07883">
    <property type="entry name" value="Cupin_2"/>
    <property type="match status" value="1"/>
</dbReference>
<dbReference type="PANTHER" id="PTHR35848">
    <property type="entry name" value="OXALATE-BINDING PROTEIN"/>
    <property type="match status" value="1"/>
</dbReference>
<evidence type="ECO:0000256" key="1">
    <source>
        <dbReference type="ARBA" id="ARBA00022723"/>
    </source>
</evidence>
<dbReference type="STRING" id="1121395.SAMN02745215_04450"/>
<dbReference type="InterPro" id="IPR011051">
    <property type="entry name" value="RmlC_Cupin_sf"/>
</dbReference>
<dbReference type="InterPro" id="IPR013096">
    <property type="entry name" value="Cupin_2"/>
</dbReference>
<sequence length="124" mass="13851">MMQELIVVEKRLYDLTKLAKFDANVPQKVVVYQSEKTLAAMWCLEPGQEVFLHMHPNADDVWICLEGESGLYFAGDGKEVPISKGMAVLAEQGQTHGMRNTGKDRFVFIGVAAPVPVQTERLDK</sequence>
<dbReference type="CDD" id="cd07008">
    <property type="entry name" value="cupin_yp_001338853-like"/>
    <property type="match status" value="1"/>
</dbReference>
<evidence type="ECO:0000259" key="2">
    <source>
        <dbReference type="Pfam" id="PF07883"/>
    </source>
</evidence>
<dbReference type="EMBL" id="FRDN01000016">
    <property type="protein sequence ID" value="SHN85628.1"/>
    <property type="molecule type" value="Genomic_DNA"/>
</dbReference>
<keyword evidence="4" id="KW-1185">Reference proteome</keyword>
<dbReference type="PANTHER" id="PTHR35848:SF6">
    <property type="entry name" value="CUPIN TYPE-2 DOMAIN-CONTAINING PROTEIN"/>
    <property type="match status" value="1"/>
</dbReference>
<accession>A0A1M7URM8</accession>
<organism evidence="3 4">
    <name type="scientific">Desulfitobacterium chlororespirans DSM 11544</name>
    <dbReference type="NCBI Taxonomy" id="1121395"/>
    <lineage>
        <taxon>Bacteria</taxon>
        <taxon>Bacillati</taxon>
        <taxon>Bacillota</taxon>
        <taxon>Clostridia</taxon>
        <taxon>Eubacteriales</taxon>
        <taxon>Desulfitobacteriaceae</taxon>
        <taxon>Desulfitobacterium</taxon>
    </lineage>
</organism>
<dbReference type="InterPro" id="IPR051610">
    <property type="entry name" value="GPI/OXD"/>
</dbReference>
<proteinExistence type="predicted"/>
<keyword evidence="1" id="KW-0479">Metal-binding</keyword>
<dbReference type="Proteomes" id="UP000184010">
    <property type="component" value="Unassembled WGS sequence"/>
</dbReference>
<dbReference type="SUPFAM" id="SSF51182">
    <property type="entry name" value="RmlC-like cupins"/>
    <property type="match status" value="1"/>
</dbReference>
<gene>
    <name evidence="3" type="ORF">SAMN02745215_04450</name>
</gene>
<dbReference type="GO" id="GO:0046872">
    <property type="term" value="F:metal ion binding"/>
    <property type="evidence" value="ECO:0007669"/>
    <property type="project" value="UniProtKB-KW"/>
</dbReference>
<evidence type="ECO:0000313" key="4">
    <source>
        <dbReference type="Proteomes" id="UP000184010"/>
    </source>
</evidence>
<reference evidence="4" key="1">
    <citation type="submission" date="2016-12" db="EMBL/GenBank/DDBJ databases">
        <authorList>
            <person name="Varghese N."/>
            <person name="Submissions S."/>
        </authorList>
    </citation>
    <scope>NUCLEOTIDE SEQUENCE [LARGE SCALE GENOMIC DNA]</scope>
    <source>
        <strain evidence="4">DSM 11544</strain>
    </source>
</reference>
<protein>
    <submittedName>
        <fullName evidence="3">Cupin domain-containing protein</fullName>
    </submittedName>
</protein>
<dbReference type="InterPro" id="IPR014710">
    <property type="entry name" value="RmlC-like_jellyroll"/>
</dbReference>
<feature type="domain" description="Cupin type-2" evidence="2">
    <location>
        <begin position="41"/>
        <end position="109"/>
    </location>
</feature>
<dbReference type="Gene3D" id="2.60.120.10">
    <property type="entry name" value="Jelly Rolls"/>
    <property type="match status" value="1"/>
</dbReference>
<dbReference type="AlphaFoldDB" id="A0A1M7URM8"/>